<dbReference type="InterPro" id="IPR014001">
    <property type="entry name" value="Helicase_ATP-bd"/>
</dbReference>
<dbReference type="GO" id="GO:0003724">
    <property type="term" value="F:RNA helicase activity"/>
    <property type="evidence" value="ECO:0007669"/>
    <property type="project" value="UniProtKB-EC"/>
</dbReference>
<comment type="function">
    <text evidence="5">RNA helicase.</text>
</comment>
<dbReference type="Proteomes" id="UP000008974">
    <property type="component" value="Unassembled WGS sequence"/>
</dbReference>
<keyword evidence="2 5" id="KW-0378">Hydrolase</keyword>
<evidence type="ECO:0000256" key="2">
    <source>
        <dbReference type="ARBA" id="ARBA00022801"/>
    </source>
</evidence>
<comment type="similarity">
    <text evidence="5">Belongs to the DEAD box helicase family.</text>
</comment>
<dbReference type="EC" id="3.6.4.13" evidence="5"/>
<dbReference type="VEuPathDB" id="GiardiaDB:GLP15_4808"/>
<feature type="domain" description="Helicase ATP-binding" evidence="6">
    <location>
        <begin position="126"/>
        <end position="329"/>
    </location>
</feature>
<comment type="caution">
    <text evidence="8">The sequence shown here is derived from an EMBL/GenBank/DDBJ whole genome shotgun (WGS) entry which is preliminary data.</text>
</comment>
<protein>
    <recommendedName>
        <fullName evidence="5">ATP-dependent RNA helicase</fullName>
        <ecNumber evidence="5">3.6.4.13</ecNumber>
    </recommendedName>
</protein>
<evidence type="ECO:0000256" key="4">
    <source>
        <dbReference type="ARBA" id="ARBA00022884"/>
    </source>
</evidence>
<dbReference type="OMA" id="ITSIWHL"/>
<evidence type="ECO:0000259" key="7">
    <source>
        <dbReference type="PROSITE" id="PS51194"/>
    </source>
</evidence>
<dbReference type="Pfam" id="PF00271">
    <property type="entry name" value="Helicase_C"/>
    <property type="match status" value="1"/>
</dbReference>
<dbReference type="InterPro" id="IPR011545">
    <property type="entry name" value="DEAD/DEAH_box_helicase_dom"/>
</dbReference>
<dbReference type="CDD" id="cd18787">
    <property type="entry name" value="SF2_C_DEAD"/>
    <property type="match status" value="1"/>
</dbReference>
<dbReference type="PROSITE" id="PS51192">
    <property type="entry name" value="HELICASE_ATP_BIND_1"/>
    <property type="match status" value="1"/>
</dbReference>
<dbReference type="InterPro" id="IPR001650">
    <property type="entry name" value="Helicase_C-like"/>
</dbReference>
<feature type="domain" description="Helicase C-terminal" evidence="7">
    <location>
        <begin position="402"/>
        <end position="536"/>
    </location>
</feature>
<evidence type="ECO:0000256" key="5">
    <source>
        <dbReference type="RuleBase" id="RU365068"/>
    </source>
</evidence>
<keyword evidence="1 5" id="KW-0547">Nucleotide-binding</keyword>
<dbReference type="SMART" id="SM00487">
    <property type="entry name" value="DEXDc"/>
    <property type="match status" value="1"/>
</dbReference>
<dbReference type="GO" id="GO:0005524">
    <property type="term" value="F:ATP binding"/>
    <property type="evidence" value="ECO:0007669"/>
    <property type="project" value="UniProtKB-UniRule"/>
</dbReference>
<comment type="catalytic activity">
    <reaction evidence="5">
        <text>ATP + H2O = ADP + phosphate + H(+)</text>
        <dbReference type="Rhea" id="RHEA:13065"/>
        <dbReference type="ChEBI" id="CHEBI:15377"/>
        <dbReference type="ChEBI" id="CHEBI:15378"/>
        <dbReference type="ChEBI" id="CHEBI:30616"/>
        <dbReference type="ChEBI" id="CHEBI:43474"/>
        <dbReference type="ChEBI" id="CHEBI:456216"/>
        <dbReference type="EC" id="3.6.4.13"/>
    </reaction>
</comment>
<keyword evidence="3 5" id="KW-0067">ATP-binding</keyword>
<evidence type="ECO:0000259" key="6">
    <source>
        <dbReference type="PROSITE" id="PS51192"/>
    </source>
</evidence>
<dbReference type="OrthoDB" id="10256233at2759"/>
<keyword evidence="5 8" id="KW-0347">Helicase</keyword>
<dbReference type="GO" id="GO:0016787">
    <property type="term" value="F:hydrolase activity"/>
    <property type="evidence" value="ECO:0007669"/>
    <property type="project" value="UniProtKB-KW"/>
</dbReference>
<sequence length="536" mass="59397">MPLTFKRTRAFICIDQKPTLLASKKVKKSLGTVTTARHSTVSVQRDSEELIRAIQKLPFSDLLSAHFHLLARAMDIRAFVSSSYFFPRTVEDIIEYMANPSVTLAIKNLLHKLDYTSLRPIQLACFEPILHRSSCIFVSRTAAGKTFAYLLPLLLREGFLNTARAAFSQILVICPTRILCEQVATVTRTCLAALLEFCPRLKFFTVCSVYSGQSQSLVNTSLELANMLVATPGILISRQYTFTGSTVVLDEYDDLLGGSFLDDVKQILKITDEPCSVPTSTFTNLIKGIQIMSTSSKTIPMAQFICVSATMTDEALAQAEFLAFSLSSSTPNLIIHGSLNKIPPNIQHAYLLSSQADTSAAAKEKSISKSSKVTFSSRITSIWHLKQLLEDREIKSEGELIDIVSSGSFYSKCIVFFLLRSQVEENSRKEQQGKTIFRLHGEMQQEIRDEILTRFSEAPSYSGAVLFTTDLGARGLDSKDVDLVISIGFPPTTVSFIHRVGRAGRMGQKSLAVTVVSNRADLLRQIDDCFETSVLE</sequence>
<proteinExistence type="inferred from homology"/>
<dbReference type="PROSITE" id="PS51194">
    <property type="entry name" value="HELICASE_CTER"/>
    <property type="match status" value="1"/>
</dbReference>
<comment type="domain">
    <text evidence="5">The Q motif is unique to and characteristic of the DEAD box family of RNA helicases and controls ATP binding and hydrolysis.</text>
</comment>
<evidence type="ECO:0000313" key="9">
    <source>
        <dbReference type="Proteomes" id="UP000008974"/>
    </source>
</evidence>
<evidence type="ECO:0000313" key="8">
    <source>
        <dbReference type="EMBL" id="EFO60804.1"/>
    </source>
</evidence>
<dbReference type="InterPro" id="IPR027417">
    <property type="entry name" value="P-loop_NTPase"/>
</dbReference>
<dbReference type="PANTHER" id="PTHR24031">
    <property type="entry name" value="RNA HELICASE"/>
    <property type="match status" value="1"/>
</dbReference>
<keyword evidence="4 5" id="KW-0694">RNA-binding</keyword>
<dbReference type="GO" id="GO:0003723">
    <property type="term" value="F:RNA binding"/>
    <property type="evidence" value="ECO:0007669"/>
    <property type="project" value="UniProtKB-UniRule"/>
</dbReference>
<organism evidence="8 9">
    <name type="scientific">Giardia intestinalis (strain P15)</name>
    <name type="common">Giardia lamblia</name>
    <dbReference type="NCBI Taxonomy" id="658858"/>
    <lineage>
        <taxon>Eukaryota</taxon>
        <taxon>Metamonada</taxon>
        <taxon>Diplomonadida</taxon>
        <taxon>Hexamitidae</taxon>
        <taxon>Giardiinae</taxon>
        <taxon>Giardia</taxon>
    </lineage>
</organism>
<evidence type="ECO:0000256" key="1">
    <source>
        <dbReference type="ARBA" id="ARBA00022741"/>
    </source>
</evidence>
<dbReference type="SMART" id="SM00490">
    <property type="entry name" value="HELICc"/>
    <property type="match status" value="1"/>
</dbReference>
<dbReference type="Pfam" id="PF00270">
    <property type="entry name" value="DEAD"/>
    <property type="match status" value="1"/>
</dbReference>
<evidence type="ECO:0000256" key="3">
    <source>
        <dbReference type="ARBA" id="ARBA00022840"/>
    </source>
</evidence>
<accession>E1F9Q9</accession>
<dbReference type="EMBL" id="ACVC01000743">
    <property type="protein sequence ID" value="EFO60804.1"/>
    <property type="molecule type" value="Genomic_DNA"/>
</dbReference>
<name>E1F9Q9_GIAIA</name>
<dbReference type="SUPFAM" id="SSF52540">
    <property type="entry name" value="P-loop containing nucleoside triphosphate hydrolases"/>
    <property type="match status" value="1"/>
</dbReference>
<dbReference type="AlphaFoldDB" id="E1F9Q9"/>
<reference evidence="8 9" key="1">
    <citation type="journal article" date="2010" name="BMC Genomics">
        <title>Genome analysis and comparative genomics of a Giardia intestinalis assemblage E isolate.</title>
        <authorList>
            <person name="Jerlstrom-Hultqvist J."/>
            <person name="Franzen O."/>
            <person name="Ankarklev J."/>
            <person name="Xu F."/>
            <person name="Nohynkova E."/>
            <person name="Andersson J.O."/>
            <person name="Svard S.G."/>
            <person name="Andersson B."/>
        </authorList>
    </citation>
    <scope>NUCLEOTIDE SEQUENCE [LARGE SCALE GENOMIC DNA]</scope>
    <source>
        <strain evidence="8 9">P15</strain>
    </source>
</reference>
<dbReference type="Gene3D" id="3.40.50.300">
    <property type="entry name" value="P-loop containing nucleotide triphosphate hydrolases"/>
    <property type="match status" value="2"/>
</dbReference>
<gene>
    <name evidence="8" type="ORF">GLP15_4808</name>
</gene>
<dbReference type="STRING" id="658858.E1F9Q9"/>